<dbReference type="Proteomes" id="UP000194280">
    <property type="component" value="Unassembled WGS sequence"/>
</dbReference>
<evidence type="ECO:0000259" key="8">
    <source>
        <dbReference type="Pfam" id="PF12830"/>
    </source>
</evidence>
<dbReference type="InterPro" id="IPR011989">
    <property type="entry name" value="ARM-like"/>
</dbReference>
<evidence type="ECO:0000256" key="1">
    <source>
        <dbReference type="ARBA" id="ARBA00004123"/>
    </source>
</evidence>
<keyword evidence="5 6" id="KW-0131">Cell cycle</keyword>
<feature type="region of interest" description="Disordered" evidence="7">
    <location>
        <begin position="1741"/>
        <end position="1816"/>
    </location>
</feature>
<dbReference type="OrthoDB" id="418242at2759"/>
<dbReference type="Pfam" id="PF12830">
    <property type="entry name" value="Nipped-B_C"/>
    <property type="match status" value="1"/>
</dbReference>
<dbReference type="CDD" id="cd23958">
    <property type="entry name" value="SCC2"/>
    <property type="match status" value="1"/>
</dbReference>
<organism evidence="9 10">
    <name type="scientific">Hortaea werneckii EXF-2000</name>
    <dbReference type="NCBI Taxonomy" id="1157616"/>
    <lineage>
        <taxon>Eukaryota</taxon>
        <taxon>Fungi</taxon>
        <taxon>Dikarya</taxon>
        <taxon>Ascomycota</taxon>
        <taxon>Pezizomycotina</taxon>
        <taxon>Dothideomycetes</taxon>
        <taxon>Dothideomycetidae</taxon>
        <taxon>Mycosphaerellales</taxon>
        <taxon>Teratosphaeriaceae</taxon>
        <taxon>Hortaea</taxon>
    </lineage>
</organism>
<keyword evidence="3 6" id="KW-0677">Repeat</keyword>
<evidence type="ECO:0000313" key="9">
    <source>
        <dbReference type="EMBL" id="OTA33515.1"/>
    </source>
</evidence>
<keyword evidence="4 6" id="KW-0539">Nucleus</keyword>
<evidence type="ECO:0000256" key="5">
    <source>
        <dbReference type="ARBA" id="ARBA00023306"/>
    </source>
</evidence>
<evidence type="ECO:0000256" key="7">
    <source>
        <dbReference type="SAM" id="MobiDB-lite"/>
    </source>
</evidence>
<feature type="region of interest" description="Disordered" evidence="7">
    <location>
        <begin position="1"/>
        <end position="26"/>
    </location>
</feature>
<name>A0A1Z5TBU0_HORWE</name>
<dbReference type="VEuPathDB" id="FungiDB:BTJ68_06494"/>
<dbReference type="InterPro" id="IPR016024">
    <property type="entry name" value="ARM-type_fold"/>
</dbReference>
<protein>
    <recommendedName>
        <fullName evidence="6">Sister chromatid cohesion protein</fullName>
    </recommendedName>
</protein>
<feature type="region of interest" description="Disordered" evidence="7">
    <location>
        <begin position="117"/>
        <end position="145"/>
    </location>
</feature>
<feature type="compositionally biased region" description="Polar residues" evidence="7">
    <location>
        <begin position="1"/>
        <end position="20"/>
    </location>
</feature>
<accession>A0A1Z5TBU0</accession>
<feature type="compositionally biased region" description="Acidic residues" evidence="7">
    <location>
        <begin position="616"/>
        <end position="638"/>
    </location>
</feature>
<dbReference type="GO" id="GO:0071169">
    <property type="term" value="P:establishment of protein localization to chromatin"/>
    <property type="evidence" value="ECO:0007669"/>
    <property type="project" value="TreeGrafter"/>
</dbReference>
<gene>
    <name evidence="9" type="ORF">BTJ68_06494</name>
</gene>
<dbReference type="GO" id="GO:1990414">
    <property type="term" value="P:replication-born double-strand break repair via sister chromatid exchange"/>
    <property type="evidence" value="ECO:0007669"/>
    <property type="project" value="TreeGrafter"/>
</dbReference>
<evidence type="ECO:0000256" key="4">
    <source>
        <dbReference type="ARBA" id="ARBA00023242"/>
    </source>
</evidence>
<dbReference type="Gene3D" id="1.25.10.10">
    <property type="entry name" value="Leucine-rich Repeat Variant"/>
    <property type="match status" value="1"/>
</dbReference>
<dbReference type="GO" id="GO:0010468">
    <property type="term" value="P:regulation of gene expression"/>
    <property type="evidence" value="ECO:0007669"/>
    <property type="project" value="InterPro"/>
</dbReference>
<evidence type="ECO:0000256" key="2">
    <source>
        <dbReference type="ARBA" id="ARBA00009252"/>
    </source>
</evidence>
<dbReference type="FunCoup" id="A0A1Z5TBU0">
    <property type="interactions" value="398"/>
</dbReference>
<dbReference type="EMBL" id="MUNK01000074">
    <property type="protein sequence ID" value="OTA33515.1"/>
    <property type="molecule type" value="Genomic_DNA"/>
</dbReference>
<evidence type="ECO:0000256" key="6">
    <source>
        <dbReference type="RuleBase" id="RU364107"/>
    </source>
</evidence>
<evidence type="ECO:0000313" key="10">
    <source>
        <dbReference type="Proteomes" id="UP000194280"/>
    </source>
</evidence>
<feature type="region of interest" description="Disordered" evidence="7">
    <location>
        <begin position="600"/>
        <end position="638"/>
    </location>
</feature>
<comment type="subcellular location">
    <subcellularLocation>
        <location evidence="1 6">Nucleus</location>
    </subcellularLocation>
</comment>
<dbReference type="PANTHER" id="PTHR21704">
    <property type="entry name" value="NIPPED-B-LIKE PROTEIN DELANGIN SCC2-RELATED"/>
    <property type="match status" value="1"/>
</dbReference>
<proteinExistence type="inferred from homology"/>
<dbReference type="SUPFAM" id="SSF48371">
    <property type="entry name" value="ARM repeat"/>
    <property type="match status" value="1"/>
</dbReference>
<dbReference type="InterPro" id="IPR024986">
    <property type="entry name" value="Nipped-B_C"/>
</dbReference>
<dbReference type="GO" id="GO:0090694">
    <property type="term" value="C:Scc2-Scc4 cohesin loading complex"/>
    <property type="evidence" value="ECO:0007669"/>
    <property type="project" value="TreeGrafter"/>
</dbReference>
<dbReference type="GO" id="GO:0140588">
    <property type="term" value="P:chromatin looping"/>
    <property type="evidence" value="ECO:0007669"/>
    <property type="project" value="InterPro"/>
</dbReference>
<comment type="similarity">
    <text evidence="2 6">Belongs to the SCC2/Nipped-B family.</text>
</comment>
<keyword evidence="10" id="KW-1185">Reference proteome</keyword>
<feature type="compositionally biased region" description="Basic and acidic residues" evidence="7">
    <location>
        <begin position="603"/>
        <end position="615"/>
    </location>
</feature>
<reference evidence="9 10" key="1">
    <citation type="submission" date="2017-01" db="EMBL/GenBank/DDBJ databases">
        <title>The recent genome duplication of the halophilic yeast Hortaea werneckii: insights from long-read sequencing.</title>
        <authorList>
            <person name="Sinha S."/>
            <person name="Flibotte S."/>
            <person name="Neira M."/>
            <person name="Lenassi M."/>
            <person name="Gostincar C."/>
            <person name="Stajich J.E."/>
            <person name="Nislow C.E."/>
        </authorList>
    </citation>
    <scope>NUCLEOTIDE SEQUENCE [LARGE SCALE GENOMIC DNA]</scope>
    <source>
        <strain evidence="9 10">EXF-2000</strain>
    </source>
</reference>
<dbReference type="GO" id="GO:0061775">
    <property type="term" value="F:cohesin loader activity"/>
    <property type="evidence" value="ECO:0007669"/>
    <property type="project" value="InterPro"/>
</dbReference>
<sequence length="1816" mass="200357">MDNQDQPQSNGQRLYGQSHSRPAHNANGLRVPTVQEALAYTPFNSVFTFSPDVVPPPLALPTTSPSAFTELEEVAHAKRVLERLNTNATNAGVASERCKKTLRDVQRLLHPDSLTTFKFKMPGKHHSSDQSTPSANRQLPPLSPFARMVSSSTDVSYHYITQDEVKAPAKQKLDGVRIEPQFRIPTPQSYPRQTHPQANGYVTPQPDQPPSGSQSSRLQAVVVSEKLTPAQRAEYHYMSEADSRYNAQDPTPSKKNDKLVHGYRSVSVDQKQKGDLAVQNLQSFLLEIFEAEDKLQPDTSEAISCDSSLIFALCDTEDGSVPVLEQEWQTKLDSSFQKVIGNGRLDDVDIDSLIRVQRLCENAVRAAGCTRLRIDEDWSEPDIVEWMGKVTVAERGLIATRTLLRVMTAGAHIKALQSEDLLRGILEALTKVTDECIMSVVEDRPSTHEKGKGLSEESPSNTRFTVACNSRKPLQSILQASTKGFRALGDFLTKSDLDGSSLSNIQYLCKLLLFAENATNDRDSAVGVQNFETLRRCAMDVLVKIFAKYHEQRQFVLSEILTSLEKLPATKQSARQFRLPDAKPIQLVSAMLMRLVQTSATHGGEKAGSRSRAIDEMDEKDELADSDDDEDVEYEDDEDIKVSSKKLLKRPDGLPSIMRPLHDAAQSNAFYIVDMLVSRAMHTSKSSDEPYRKLLDIFTEDFLNVLGSSDWPSAEMLLRSLVLRMISFVENPKSPVPSRTFALELLGMVGSGILELQKSARNAVRSLDATDTDLGKKLSGLVEQLETGEIELDQLVSFEGPYRAVLEYLLSRDRGDAQLRSAQGYHLMQWAFILCSSREGSVGSDSSEAPYTHADLQQRLCNMILDLSWLEEHADYQTPSTAQGRLASIVLTLSSRLCRAFNKIFSILLTSMSSEHSTVKSRSSRSVSALLEKDPSILDRNAHVLNHIFRGMNDSSPLVRDSALKLLSDCIGMRPTLDKASYDRIIARTLDAAAGVRRRAMKMLKDIYLRNDSLTMRSAIADAIIARLEDTEETVNQLARQTMEEVWFTPYIGLALDSQRAVEAKMKISAQAALLVKTAEAGEGTGTVMETLIRDLLRSKSASAYAGVCTMLVNVLFDGIIDNSEIPGAPKQSAILCCLAIFAKSAPKLFTASQLERLEPYTQNLSKEDDLEVYRSAITILRHVMPHLSTMKNDFLQKLQTALLASVSKLRKPELEVVIPCLWTIDGLLHNTERLVNFLASALKGVYGARSVDFSAQPQGMGRTCKLMAIAGHLGNACDLDEHMGLLKAQLPWYKGNTVSGLIAELLCPFTSPKNPLPIRESSLDGVCMLAQAWPKLFLRQDVVNAFDIVFKDRVPSLEEVLLSGLESFMAANEVNAGAQDAPTLGSGVASGNERLGRTYVATDHDGASTSIAQRFLPQILRLALQSIDETSLIAAKVIVSINRQGLVHPKESGPALVALETCPNTAIANMAFVEHKAMHSKHETLFDKEYMRAVHQAYEYQKNTVGKVSGFTGQPPAAKMALTWEVLKSGKAQVRKKFLANLCQRLDFNLATFEAEGKGDDHREFVRFSTENLAFFEYDRVEEIVHLLSAMEKVFSGTGTAVAQAIETDILDLHVDMANGFNGNANGAAPAITPSQPTAARLHPKRLRQLAIAAQICSFIWETRSYLRSLWNMAKHMTKVKNAAKDTNRAPSRSTTAPALTEAYLQKMLRIASAHTTQEGEQAICSSFVEMISVDSEVKVGTDEEQEGEGDNGYETPNDDASNKSGSLPPSGGGRGRKRKSFGGNATPRKKGRPSGRRSSSARLDDEAFMHDGWD</sequence>
<feature type="compositionally biased region" description="Basic and acidic residues" evidence="7">
    <location>
        <begin position="1804"/>
        <end position="1816"/>
    </location>
</feature>
<feature type="compositionally biased region" description="Acidic residues" evidence="7">
    <location>
        <begin position="1744"/>
        <end position="1753"/>
    </location>
</feature>
<feature type="domain" description="Sister chromatid cohesion C-terminal" evidence="8">
    <location>
        <begin position="1409"/>
        <end position="1595"/>
    </location>
</feature>
<dbReference type="InterPro" id="IPR033031">
    <property type="entry name" value="Scc2/Nipped-B"/>
</dbReference>
<comment type="caution">
    <text evidence="9">The sequence shown here is derived from an EMBL/GenBank/DDBJ whole genome shotgun (WGS) entry which is preliminary data.</text>
</comment>
<evidence type="ECO:0000256" key="3">
    <source>
        <dbReference type="ARBA" id="ARBA00022737"/>
    </source>
</evidence>
<dbReference type="GO" id="GO:0034087">
    <property type="term" value="P:establishment of mitotic sister chromatid cohesion"/>
    <property type="evidence" value="ECO:0007669"/>
    <property type="project" value="TreeGrafter"/>
</dbReference>
<dbReference type="PANTHER" id="PTHR21704:SF18">
    <property type="entry name" value="NIPPED-B-LIKE PROTEIN"/>
    <property type="match status" value="1"/>
</dbReference>
<feature type="region of interest" description="Disordered" evidence="7">
    <location>
        <begin position="182"/>
        <end position="219"/>
    </location>
</feature>
<dbReference type="Pfam" id="PF12765">
    <property type="entry name" value="Cohesin_HEAT"/>
    <property type="match status" value="1"/>
</dbReference>
<dbReference type="GO" id="GO:0003682">
    <property type="term" value="F:chromatin binding"/>
    <property type="evidence" value="ECO:0007669"/>
    <property type="project" value="TreeGrafter"/>
</dbReference>
<dbReference type="InterPro" id="IPR026003">
    <property type="entry name" value="Cohesin_HEAT"/>
</dbReference>
<feature type="compositionally biased region" description="Polar residues" evidence="7">
    <location>
        <begin position="186"/>
        <end position="202"/>
    </location>
</feature>
<dbReference type="InParanoid" id="A0A1Z5TBU0"/>
<dbReference type="STRING" id="1157616.A0A1Z5TBU0"/>